<gene>
    <name evidence="2" type="ORF">MCHLO_00892</name>
</gene>
<accession>A0ABQ0KWP9</accession>
<protein>
    <submittedName>
        <fullName evidence="2">Uncharacterized protein</fullName>
    </submittedName>
</protein>
<sequence>MPPPIRHPANVTLRKWVETVKDDENDTYLKEVGSHRKLGNELGIESVFDRERNWEIGLLDEPTYPKDSYKPESYGYLLPEYEWVPTVGKRFVERRWVYLTREVPRHLRELVGIPPSIRAPETPQSGSSGAQDAPAEAGPSSRPPPRRAESLEPEMRERLRQVELSDAPPVDRSQLSRYLRVDTTGRSAESWIAGLRGSGWDNPPDIRRIVVGRGYTWIEGSGIADSRSMRQWIQQTIEEERRL</sequence>
<reference evidence="2" key="1">
    <citation type="submission" date="2014-09" db="EMBL/GenBank/DDBJ databases">
        <title>Genome sequence of the luminous mushroom Mycena chlorophos for searching fungal bioluminescence genes.</title>
        <authorList>
            <person name="Tanaka Y."/>
            <person name="Kasuga D."/>
            <person name="Oba Y."/>
            <person name="Hase S."/>
            <person name="Sato K."/>
            <person name="Oba Y."/>
            <person name="Sakakibara Y."/>
        </authorList>
    </citation>
    <scope>NUCLEOTIDE SEQUENCE</scope>
</reference>
<name>A0ABQ0KWP9_MYCCL</name>
<proteinExistence type="predicted"/>
<evidence type="ECO:0000313" key="2">
    <source>
        <dbReference type="EMBL" id="GAT43203.1"/>
    </source>
</evidence>
<feature type="region of interest" description="Disordered" evidence="1">
    <location>
        <begin position="114"/>
        <end position="151"/>
    </location>
</feature>
<dbReference type="Proteomes" id="UP000815677">
    <property type="component" value="Unassembled WGS sequence"/>
</dbReference>
<keyword evidence="3" id="KW-1185">Reference proteome</keyword>
<evidence type="ECO:0000256" key="1">
    <source>
        <dbReference type="SAM" id="MobiDB-lite"/>
    </source>
</evidence>
<dbReference type="EMBL" id="DF838707">
    <property type="protein sequence ID" value="GAT43203.1"/>
    <property type="molecule type" value="Genomic_DNA"/>
</dbReference>
<organism evidence="2 3">
    <name type="scientific">Mycena chlorophos</name>
    <name type="common">Agaric fungus</name>
    <name type="synonym">Agaricus chlorophos</name>
    <dbReference type="NCBI Taxonomy" id="658473"/>
    <lineage>
        <taxon>Eukaryota</taxon>
        <taxon>Fungi</taxon>
        <taxon>Dikarya</taxon>
        <taxon>Basidiomycota</taxon>
        <taxon>Agaricomycotina</taxon>
        <taxon>Agaricomycetes</taxon>
        <taxon>Agaricomycetidae</taxon>
        <taxon>Agaricales</taxon>
        <taxon>Marasmiineae</taxon>
        <taxon>Mycenaceae</taxon>
        <taxon>Mycena</taxon>
    </lineage>
</organism>
<evidence type="ECO:0000313" key="3">
    <source>
        <dbReference type="Proteomes" id="UP000815677"/>
    </source>
</evidence>